<gene>
    <name evidence="1" type="ORF">KK1_030009</name>
</gene>
<evidence type="ECO:0000313" key="2">
    <source>
        <dbReference type="Proteomes" id="UP000075243"/>
    </source>
</evidence>
<protein>
    <submittedName>
        <fullName evidence="1">Ribonuclease H protein At1g65750 family</fullName>
    </submittedName>
</protein>
<name>A0A151S0Q1_CAJCA</name>
<dbReference type="EMBL" id="KQ483503">
    <property type="protein sequence ID" value="KYP48317.1"/>
    <property type="molecule type" value="Genomic_DNA"/>
</dbReference>
<reference evidence="1" key="1">
    <citation type="journal article" date="2012" name="Nat. Biotechnol.">
        <title>Draft genome sequence of pigeonpea (Cajanus cajan), an orphan legume crop of resource-poor farmers.</title>
        <authorList>
            <person name="Varshney R.K."/>
            <person name="Chen W."/>
            <person name="Li Y."/>
            <person name="Bharti A.K."/>
            <person name="Saxena R.K."/>
            <person name="Schlueter J.A."/>
            <person name="Donoghue M.T."/>
            <person name="Azam S."/>
            <person name="Fan G."/>
            <person name="Whaley A.M."/>
            <person name="Farmer A.D."/>
            <person name="Sheridan J."/>
            <person name="Iwata A."/>
            <person name="Tuteja R."/>
            <person name="Penmetsa R.V."/>
            <person name="Wu W."/>
            <person name="Upadhyaya H.D."/>
            <person name="Yang S.P."/>
            <person name="Shah T."/>
            <person name="Saxena K.B."/>
            <person name="Michael T."/>
            <person name="McCombie W.R."/>
            <person name="Yang B."/>
            <person name="Zhang G."/>
            <person name="Yang H."/>
            <person name="Wang J."/>
            <person name="Spillane C."/>
            <person name="Cook D.R."/>
            <person name="May G.D."/>
            <person name="Xu X."/>
            <person name="Jackson S.A."/>
        </authorList>
    </citation>
    <scope>NUCLEOTIDE SEQUENCE [LARGE SCALE GENOMIC DNA]</scope>
</reference>
<accession>A0A151S0Q1</accession>
<evidence type="ECO:0000313" key="1">
    <source>
        <dbReference type="EMBL" id="KYP48317.1"/>
    </source>
</evidence>
<dbReference type="Proteomes" id="UP000075243">
    <property type="component" value="Unassembled WGS sequence"/>
</dbReference>
<keyword evidence="2" id="KW-1185">Reference proteome</keyword>
<dbReference type="AlphaFoldDB" id="A0A151S0Q1"/>
<organism evidence="1 2">
    <name type="scientific">Cajanus cajan</name>
    <name type="common">Pigeon pea</name>
    <name type="synonym">Cajanus indicus</name>
    <dbReference type="NCBI Taxonomy" id="3821"/>
    <lineage>
        <taxon>Eukaryota</taxon>
        <taxon>Viridiplantae</taxon>
        <taxon>Streptophyta</taxon>
        <taxon>Embryophyta</taxon>
        <taxon>Tracheophyta</taxon>
        <taxon>Spermatophyta</taxon>
        <taxon>Magnoliopsida</taxon>
        <taxon>eudicotyledons</taxon>
        <taxon>Gunneridae</taxon>
        <taxon>Pentapetalae</taxon>
        <taxon>rosids</taxon>
        <taxon>fabids</taxon>
        <taxon>Fabales</taxon>
        <taxon>Fabaceae</taxon>
        <taxon>Papilionoideae</taxon>
        <taxon>50 kb inversion clade</taxon>
        <taxon>NPAAA clade</taxon>
        <taxon>indigoferoid/millettioid clade</taxon>
        <taxon>Phaseoleae</taxon>
        <taxon>Cajanus</taxon>
    </lineage>
</organism>
<sequence>MQTQWLPSRTCDQLDALSRRFIWSGEGARKLYLVKWETLTRPRKEGGLGVCIARNKNISLLGKLIWDLFHHTDKL</sequence>
<dbReference type="Gramene" id="C.cajan_29779.t">
    <property type="protein sequence ID" value="C.cajan_29779.t.cds1"/>
    <property type="gene ID" value="C.cajan_29779"/>
</dbReference>
<proteinExistence type="predicted"/>